<dbReference type="CDD" id="cd04332">
    <property type="entry name" value="YbaK_like"/>
    <property type="match status" value="1"/>
</dbReference>
<dbReference type="RefSeq" id="WP_144358354.1">
    <property type="nucleotide sequence ID" value="NZ_VMNH01000006.1"/>
</dbReference>
<name>A0A557SFZ9_9GAMM</name>
<proteinExistence type="predicted"/>
<evidence type="ECO:0000313" key="2">
    <source>
        <dbReference type="EMBL" id="TVO76338.1"/>
    </source>
</evidence>
<protein>
    <submittedName>
        <fullName evidence="2">YbaK/EbsC family protein</fullName>
    </submittedName>
</protein>
<feature type="domain" description="YbaK/aminoacyl-tRNA synthetase-associated" evidence="1">
    <location>
        <begin position="26"/>
        <end position="143"/>
    </location>
</feature>
<dbReference type="EMBL" id="VMNH01000006">
    <property type="protein sequence ID" value="TVO76338.1"/>
    <property type="molecule type" value="Genomic_DNA"/>
</dbReference>
<gene>
    <name evidence="2" type="ORF">FHP88_07175</name>
</gene>
<dbReference type="InterPro" id="IPR007214">
    <property type="entry name" value="YbaK/aa-tRNA-synth-assoc-dom"/>
</dbReference>
<evidence type="ECO:0000259" key="1">
    <source>
        <dbReference type="Pfam" id="PF04073"/>
    </source>
</evidence>
<comment type="caution">
    <text evidence="2">The sequence shown here is derived from an EMBL/GenBank/DDBJ whole genome shotgun (WGS) entry which is preliminary data.</text>
</comment>
<organism evidence="2 3">
    <name type="scientific">Sedimenticola selenatireducens</name>
    <dbReference type="NCBI Taxonomy" id="191960"/>
    <lineage>
        <taxon>Bacteria</taxon>
        <taxon>Pseudomonadati</taxon>
        <taxon>Pseudomonadota</taxon>
        <taxon>Gammaproteobacteria</taxon>
        <taxon>Chromatiales</taxon>
        <taxon>Sedimenticolaceae</taxon>
        <taxon>Sedimenticola</taxon>
    </lineage>
</organism>
<dbReference type="InterPro" id="IPR036754">
    <property type="entry name" value="YbaK/aa-tRNA-synt-asso_dom_sf"/>
</dbReference>
<dbReference type="PANTHER" id="PTHR30411">
    <property type="entry name" value="CYTOPLASMIC PROTEIN"/>
    <property type="match status" value="1"/>
</dbReference>
<accession>A0A557SFZ9</accession>
<dbReference type="AlphaFoldDB" id="A0A557SFZ9"/>
<dbReference type="Gene3D" id="3.90.960.10">
    <property type="entry name" value="YbaK/aminoacyl-tRNA synthetase-associated domain"/>
    <property type="match status" value="1"/>
</dbReference>
<keyword evidence="3" id="KW-1185">Reference proteome</keyword>
<dbReference type="Pfam" id="PF04073">
    <property type="entry name" value="tRNA_edit"/>
    <property type="match status" value="1"/>
</dbReference>
<dbReference type="PANTHER" id="PTHR30411:SF9">
    <property type="entry name" value="MULTIFUNCTIONAL SER_THR-TRNA DEACYLASE PROXP-Y"/>
    <property type="match status" value="1"/>
</dbReference>
<reference evidence="2 3" key="1">
    <citation type="submission" date="2019-07" db="EMBL/GenBank/DDBJ databases">
        <title>The pathways for chlorine oxyanion respiration interact through the shared metabolite chlorate.</title>
        <authorList>
            <person name="Barnum T.P."/>
            <person name="Cheng Y."/>
            <person name="Hill K.A."/>
            <person name="Lucas L.N."/>
            <person name="Carlson H.K."/>
            <person name="Coates J.D."/>
        </authorList>
    </citation>
    <scope>NUCLEOTIDE SEQUENCE [LARGE SCALE GENOMIC DNA]</scope>
    <source>
        <strain evidence="2 3">BK-1</strain>
    </source>
</reference>
<evidence type="ECO:0000313" key="3">
    <source>
        <dbReference type="Proteomes" id="UP000316649"/>
    </source>
</evidence>
<dbReference type="Proteomes" id="UP000316649">
    <property type="component" value="Unassembled WGS sequence"/>
</dbReference>
<dbReference type="GO" id="GO:0002161">
    <property type="term" value="F:aminoacyl-tRNA deacylase activity"/>
    <property type="evidence" value="ECO:0007669"/>
    <property type="project" value="InterPro"/>
</dbReference>
<dbReference type="OrthoDB" id="9786549at2"/>
<sequence>MGIAITLQEYLIDHQSKYEVIEHTRTSSALETSAVAHVPGDQLVKSILLGDEDRYLLAVIPATHRLEINKLSDVVKHKLQLISESEMAGAFSDCEVGAMPPIGEAYGIDTWVDPVIFTQPEVYFESGDHHSLIRMSGEDFRELLKDTRQLPISHHL</sequence>
<dbReference type="SUPFAM" id="SSF55826">
    <property type="entry name" value="YbaK/ProRS associated domain"/>
    <property type="match status" value="1"/>
</dbReference>